<accession>A0A0P1GKA0</accession>
<dbReference type="EMBL" id="CYSE01000012">
    <property type="protein sequence ID" value="CUH82336.1"/>
    <property type="molecule type" value="Genomic_DNA"/>
</dbReference>
<reference evidence="1 2" key="1">
    <citation type="submission" date="2015-09" db="EMBL/GenBank/DDBJ databases">
        <authorList>
            <consortium name="Swine Surveillance"/>
        </authorList>
    </citation>
    <scope>NUCLEOTIDE SEQUENCE [LARGE SCALE GENOMIC DNA]</scope>
    <source>
        <strain evidence="1 2">CECT 7648</strain>
    </source>
</reference>
<sequence>MLDAPLLQQTTGIAGLVCTMSFQGRSYTVAMGKTQKDVWHIGLQDHQTGDWAQFALEDVKPEPVLTLDNDVAQAKITEENGQVAVNGVPLFQSLSQSVAIGRDGSALTVENVTYVGDKAGGKGGRDLTMDVIEGIATMLIGGGKIVLGVLQIITGIKTLDPKAVIKGVMDVADGVVKVVKGLGKLLKAIFGKKKDGVMIPSECFGPNPPEDCGLWGVMGDQRFATTAPEIIR</sequence>
<keyword evidence="2" id="KW-1185">Reference proteome</keyword>
<name>A0A0P1GKA0_9RHOB</name>
<dbReference type="AlphaFoldDB" id="A0A0P1GKA0"/>
<dbReference type="RefSeq" id="WP_058249272.1">
    <property type="nucleotide sequence ID" value="NZ_CYSE01000012.1"/>
</dbReference>
<protein>
    <submittedName>
        <fullName evidence="1">Uncharacterized protein</fullName>
    </submittedName>
</protein>
<evidence type="ECO:0000313" key="2">
    <source>
        <dbReference type="Proteomes" id="UP000054935"/>
    </source>
</evidence>
<evidence type="ECO:0000313" key="1">
    <source>
        <dbReference type="EMBL" id="CUH82336.1"/>
    </source>
</evidence>
<gene>
    <name evidence="1" type="ORF">TRN7648_03918</name>
</gene>
<proteinExistence type="predicted"/>
<dbReference type="Proteomes" id="UP000054935">
    <property type="component" value="Unassembled WGS sequence"/>
</dbReference>
<organism evidence="1 2">
    <name type="scientific">Tropicibacter naphthalenivorans</name>
    <dbReference type="NCBI Taxonomy" id="441103"/>
    <lineage>
        <taxon>Bacteria</taxon>
        <taxon>Pseudomonadati</taxon>
        <taxon>Pseudomonadota</taxon>
        <taxon>Alphaproteobacteria</taxon>
        <taxon>Rhodobacterales</taxon>
        <taxon>Roseobacteraceae</taxon>
        <taxon>Tropicibacter</taxon>
    </lineage>
</organism>